<proteinExistence type="predicted"/>
<comment type="caution">
    <text evidence="3">The sequence shown here is derived from an EMBL/GenBank/DDBJ whole genome shotgun (WGS) entry which is preliminary data.</text>
</comment>
<accession>A0A2M9ZIW3</accession>
<evidence type="ECO:0000313" key="5">
    <source>
        <dbReference type="Proteomes" id="UP000231990"/>
    </source>
</evidence>
<evidence type="ECO:0000256" key="1">
    <source>
        <dbReference type="SAM" id="Phobius"/>
    </source>
</evidence>
<evidence type="ECO:0000313" key="4">
    <source>
        <dbReference type="Proteomes" id="UP000231962"/>
    </source>
</evidence>
<sequence>MKSIYALPVLMMGVFFLSLGCTNYGLGDNNGDNKDKCKAASVAYLSCVNANPPPSSACDTAYLGALAVCGGGGGGSGGGGGGGGY</sequence>
<evidence type="ECO:0000313" key="3">
    <source>
        <dbReference type="EMBL" id="PJZ71999.1"/>
    </source>
</evidence>
<dbReference type="Proteomes" id="UP000231990">
    <property type="component" value="Unassembled WGS sequence"/>
</dbReference>
<dbReference type="PROSITE" id="PS51257">
    <property type="entry name" value="PROKAR_LIPOPROTEIN"/>
    <property type="match status" value="1"/>
</dbReference>
<name>A0A2M9ZIW3_9LEPT</name>
<dbReference type="Proteomes" id="UP000231962">
    <property type="component" value="Unassembled WGS sequence"/>
</dbReference>
<feature type="transmembrane region" description="Helical" evidence="1">
    <location>
        <begin position="6"/>
        <end position="26"/>
    </location>
</feature>
<dbReference type="RefSeq" id="WP_100714935.1">
    <property type="nucleotide sequence ID" value="NZ_NPDY01000018.1"/>
</dbReference>
<dbReference type="AlphaFoldDB" id="A0A2M9ZIW3"/>
<dbReference type="EMBL" id="NPDY01000018">
    <property type="protein sequence ID" value="PJZ68652.1"/>
    <property type="molecule type" value="Genomic_DNA"/>
</dbReference>
<evidence type="ECO:0008006" key="6">
    <source>
        <dbReference type="Google" id="ProtNLM"/>
    </source>
</evidence>
<gene>
    <name evidence="2" type="ORF">CH360_15340</name>
    <name evidence="3" type="ORF">CH373_16795</name>
</gene>
<keyword evidence="1" id="KW-0812">Transmembrane</keyword>
<keyword evidence="1" id="KW-0472">Membrane</keyword>
<reference evidence="4 5" key="1">
    <citation type="submission" date="2017-07" db="EMBL/GenBank/DDBJ databases">
        <title>Leptospira spp. isolated from tropical soils.</title>
        <authorList>
            <person name="Thibeaux R."/>
            <person name="Iraola G."/>
            <person name="Ferres I."/>
            <person name="Bierque E."/>
            <person name="Girault D."/>
            <person name="Soupe-Gilbert M.-E."/>
            <person name="Picardeau M."/>
            <person name="Goarant C."/>
        </authorList>
    </citation>
    <scope>NUCLEOTIDE SEQUENCE [LARGE SCALE GENOMIC DNA]</scope>
    <source>
        <strain evidence="3 5">FH1-B-B1</strain>
        <strain evidence="2 4">FH1-B-C1</strain>
    </source>
</reference>
<dbReference type="EMBL" id="NPDZ01000015">
    <property type="protein sequence ID" value="PJZ71999.1"/>
    <property type="molecule type" value="Genomic_DNA"/>
</dbReference>
<protein>
    <recommendedName>
        <fullName evidence="6">Lipoprotein</fullName>
    </recommendedName>
</protein>
<evidence type="ECO:0000313" key="2">
    <source>
        <dbReference type="EMBL" id="PJZ68652.1"/>
    </source>
</evidence>
<keyword evidence="4" id="KW-1185">Reference proteome</keyword>
<keyword evidence="1" id="KW-1133">Transmembrane helix</keyword>
<organism evidence="3 5">
    <name type="scientific">Leptospira perolatii</name>
    <dbReference type="NCBI Taxonomy" id="2023191"/>
    <lineage>
        <taxon>Bacteria</taxon>
        <taxon>Pseudomonadati</taxon>
        <taxon>Spirochaetota</taxon>
        <taxon>Spirochaetia</taxon>
        <taxon>Leptospirales</taxon>
        <taxon>Leptospiraceae</taxon>
        <taxon>Leptospira</taxon>
    </lineage>
</organism>